<evidence type="ECO:0000256" key="2">
    <source>
        <dbReference type="ARBA" id="ARBA00023136"/>
    </source>
</evidence>
<gene>
    <name evidence="5" type="ORF">SDC9_204855</name>
</gene>
<proteinExistence type="predicted"/>
<evidence type="ECO:0000313" key="5">
    <source>
        <dbReference type="EMBL" id="MPN57161.1"/>
    </source>
</evidence>
<dbReference type="SUPFAM" id="SSF56935">
    <property type="entry name" value="Porins"/>
    <property type="match status" value="1"/>
</dbReference>
<organism evidence="5">
    <name type="scientific">bioreactor metagenome</name>
    <dbReference type="NCBI Taxonomy" id="1076179"/>
    <lineage>
        <taxon>unclassified sequences</taxon>
        <taxon>metagenomes</taxon>
        <taxon>ecological metagenomes</taxon>
    </lineage>
</organism>
<reference evidence="5" key="1">
    <citation type="submission" date="2019-08" db="EMBL/GenBank/DDBJ databases">
        <authorList>
            <person name="Kucharzyk K."/>
            <person name="Murdoch R.W."/>
            <person name="Higgins S."/>
            <person name="Loffler F."/>
        </authorList>
    </citation>
    <scope>NUCLEOTIDE SEQUENCE</scope>
</reference>
<dbReference type="AlphaFoldDB" id="A0A645J0P9"/>
<dbReference type="Gene3D" id="2.40.170.20">
    <property type="entry name" value="TonB-dependent receptor, beta-barrel domain"/>
    <property type="match status" value="1"/>
</dbReference>
<accession>A0A645J0P9</accession>
<dbReference type="InterPro" id="IPR036942">
    <property type="entry name" value="Beta-barrel_TonB_sf"/>
</dbReference>
<comment type="subcellular location">
    <subcellularLocation>
        <location evidence="1">Cell outer membrane</location>
    </subcellularLocation>
</comment>
<dbReference type="EMBL" id="VSSQ01128352">
    <property type="protein sequence ID" value="MPN57161.1"/>
    <property type="molecule type" value="Genomic_DNA"/>
</dbReference>
<dbReference type="InterPro" id="IPR000531">
    <property type="entry name" value="Beta-barrel_TonB"/>
</dbReference>
<dbReference type="GO" id="GO:0009279">
    <property type="term" value="C:cell outer membrane"/>
    <property type="evidence" value="ECO:0007669"/>
    <property type="project" value="UniProtKB-SubCell"/>
</dbReference>
<keyword evidence="3" id="KW-0998">Cell outer membrane</keyword>
<evidence type="ECO:0000259" key="4">
    <source>
        <dbReference type="Pfam" id="PF00593"/>
    </source>
</evidence>
<evidence type="ECO:0000256" key="1">
    <source>
        <dbReference type="ARBA" id="ARBA00004442"/>
    </source>
</evidence>
<name>A0A645J0P9_9ZZZZ</name>
<comment type="caution">
    <text evidence="5">The sequence shown here is derived from an EMBL/GenBank/DDBJ whole genome shotgun (WGS) entry which is preliminary data.</text>
</comment>
<protein>
    <recommendedName>
        <fullName evidence="4">TonB-dependent receptor-like beta-barrel domain-containing protein</fullName>
    </recommendedName>
</protein>
<dbReference type="Pfam" id="PF00593">
    <property type="entry name" value="TonB_dep_Rec_b-barrel"/>
    <property type="match status" value="1"/>
</dbReference>
<evidence type="ECO:0000256" key="3">
    <source>
        <dbReference type="ARBA" id="ARBA00023237"/>
    </source>
</evidence>
<keyword evidence="2" id="KW-0472">Membrane</keyword>
<feature type="domain" description="TonB-dependent receptor-like beta-barrel" evidence="4">
    <location>
        <begin position="14"/>
        <end position="111"/>
    </location>
</feature>
<sequence>MLSTEAPLGRFVGGLSVNYSYTSIKMVKGLREGDPSVGRQLAFQPRHSVRGSLSLSGGPFLWFATISFTGDRTTLDIFDVLDPYTLLDAGARYKGELGGHKYSINLTLKNITGTNYQNVKFYAMPGRNYNVAFRLYF</sequence>